<organism evidence="7">
    <name type="scientific">viral metagenome</name>
    <dbReference type="NCBI Taxonomy" id="1070528"/>
    <lineage>
        <taxon>unclassified sequences</taxon>
        <taxon>metagenomes</taxon>
        <taxon>organismal metagenomes</taxon>
    </lineage>
</organism>
<feature type="domain" description="DHFR" evidence="6">
    <location>
        <begin position="2"/>
        <end position="190"/>
    </location>
</feature>
<dbReference type="GO" id="GO:0046654">
    <property type="term" value="P:tetrahydrofolate biosynthetic process"/>
    <property type="evidence" value="ECO:0007669"/>
    <property type="project" value="InterPro"/>
</dbReference>
<reference evidence="7" key="1">
    <citation type="journal article" date="2020" name="Nature">
        <title>Giant virus diversity and host interactions through global metagenomics.</title>
        <authorList>
            <person name="Schulz F."/>
            <person name="Roux S."/>
            <person name="Paez-Espino D."/>
            <person name="Jungbluth S."/>
            <person name="Walsh D.A."/>
            <person name="Denef V.J."/>
            <person name="McMahon K.D."/>
            <person name="Konstantinidis K.T."/>
            <person name="Eloe-Fadrosh E.A."/>
            <person name="Kyrpides N.C."/>
            <person name="Woyke T."/>
        </authorList>
    </citation>
    <scope>NUCLEOTIDE SEQUENCE</scope>
    <source>
        <strain evidence="7">GVMAG-M-3300023174-116</strain>
    </source>
</reference>
<dbReference type="AlphaFoldDB" id="A0A6C0D6J0"/>
<dbReference type="InterPro" id="IPR001796">
    <property type="entry name" value="DHFR_dom"/>
</dbReference>
<protein>
    <recommendedName>
        <fullName evidence="2">dihydrofolate reductase</fullName>
        <ecNumber evidence="2">1.5.1.3</ecNumber>
    </recommendedName>
</protein>
<keyword evidence="4" id="KW-0521">NADP</keyword>
<comment type="pathway">
    <text evidence="1">Cofactor biosynthesis; tetrahydrofolate biosynthesis; 5,6,7,8-tetrahydrofolate from 7,8-dihydrofolate: step 1/1.</text>
</comment>
<dbReference type="CDD" id="cd00209">
    <property type="entry name" value="DHFR"/>
    <property type="match status" value="1"/>
</dbReference>
<dbReference type="SUPFAM" id="SSF53597">
    <property type="entry name" value="Dihydrofolate reductase-like"/>
    <property type="match status" value="1"/>
</dbReference>
<dbReference type="GO" id="GO:0046452">
    <property type="term" value="P:dihydrofolate metabolic process"/>
    <property type="evidence" value="ECO:0007669"/>
    <property type="project" value="TreeGrafter"/>
</dbReference>
<keyword evidence="5" id="KW-0560">Oxidoreductase</keyword>
<sequence length="190" mass="22160">MIVNIIVAYCKNRGLGKNNALLWDIKSDMAKFKKLTSGNGNNAIIMGRKTFESLNNVKGLAHRDNLILSKSLTLDNCYDKNCVKTFATLELLEEFVKTKNYCQVWIIGGAEIYELFLNNYRKQENSIFNINELIITYLDTDFDCDCYFPDLNKYIDKHNLYFYSKNIINNNSNATSKQNYNIYEIIYKFI</sequence>
<evidence type="ECO:0000256" key="3">
    <source>
        <dbReference type="ARBA" id="ARBA00022563"/>
    </source>
</evidence>
<dbReference type="GO" id="GO:0046655">
    <property type="term" value="P:folic acid metabolic process"/>
    <property type="evidence" value="ECO:0007669"/>
    <property type="project" value="TreeGrafter"/>
</dbReference>
<dbReference type="GO" id="GO:0050661">
    <property type="term" value="F:NADP binding"/>
    <property type="evidence" value="ECO:0007669"/>
    <property type="project" value="InterPro"/>
</dbReference>
<dbReference type="PANTHER" id="PTHR48069">
    <property type="entry name" value="DIHYDROFOLATE REDUCTASE"/>
    <property type="match status" value="1"/>
</dbReference>
<dbReference type="GO" id="GO:0004146">
    <property type="term" value="F:dihydrofolate reductase activity"/>
    <property type="evidence" value="ECO:0007669"/>
    <property type="project" value="UniProtKB-EC"/>
</dbReference>
<dbReference type="PRINTS" id="PR00070">
    <property type="entry name" value="DHFR"/>
</dbReference>
<evidence type="ECO:0000259" key="6">
    <source>
        <dbReference type="PROSITE" id="PS51330"/>
    </source>
</evidence>
<dbReference type="EC" id="1.5.1.3" evidence="2"/>
<dbReference type="PANTHER" id="PTHR48069:SF3">
    <property type="entry name" value="DIHYDROFOLATE REDUCTASE"/>
    <property type="match status" value="1"/>
</dbReference>
<accession>A0A6C0D6J0</accession>
<dbReference type="InterPro" id="IPR024072">
    <property type="entry name" value="DHFR-like_dom_sf"/>
</dbReference>
<evidence type="ECO:0000256" key="4">
    <source>
        <dbReference type="ARBA" id="ARBA00022857"/>
    </source>
</evidence>
<dbReference type="Pfam" id="PF00186">
    <property type="entry name" value="DHFR_1"/>
    <property type="match status" value="1"/>
</dbReference>
<proteinExistence type="predicted"/>
<evidence type="ECO:0000313" key="7">
    <source>
        <dbReference type="EMBL" id="QHT11529.1"/>
    </source>
</evidence>
<dbReference type="GO" id="GO:0005739">
    <property type="term" value="C:mitochondrion"/>
    <property type="evidence" value="ECO:0007669"/>
    <property type="project" value="TreeGrafter"/>
</dbReference>
<evidence type="ECO:0000256" key="2">
    <source>
        <dbReference type="ARBA" id="ARBA00012856"/>
    </source>
</evidence>
<dbReference type="GO" id="GO:0006730">
    <property type="term" value="P:one-carbon metabolic process"/>
    <property type="evidence" value="ECO:0007669"/>
    <property type="project" value="UniProtKB-KW"/>
</dbReference>
<keyword evidence="3" id="KW-0554">One-carbon metabolism</keyword>
<name>A0A6C0D6J0_9ZZZZ</name>
<dbReference type="EMBL" id="MN739535">
    <property type="protein sequence ID" value="QHT11529.1"/>
    <property type="molecule type" value="Genomic_DNA"/>
</dbReference>
<dbReference type="Gene3D" id="3.40.430.10">
    <property type="entry name" value="Dihydrofolate Reductase, subunit A"/>
    <property type="match status" value="1"/>
</dbReference>
<evidence type="ECO:0000256" key="1">
    <source>
        <dbReference type="ARBA" id="ARBA00004903"/>
    </source>
</evidence>
<dbReference type="PROSITE" id="PS51330">
    <property type="entry name" value="DHFR_2"/>
    <property type="match status" value="1"/>
</dbReference>
<dbReference type="InterPro" id="IPR012259">
    <property type="entry name" value="DHFR"/>
</dbReference>
<evidence type="ECO:0000256" key="5">
    <source>
        <dbReference type="ARBA" id="ARBA00023002"/>
    </source>
</evidence>